<name>A0AAV5EZU6_ELECO</name>
<reference evidence="2" key="2">
    <citation type="submission" date="2021-12" db="EMBL/GenBank/DDBJ databases">
        <title>Resequencing data analysis of finger millet.</title>
        <authorList>
            <person name="Hatakeyama M."/>
            <person name="Aluri S."/>
            <person name="Balachadran M.T."/>
            <person name="Sivarajan S.R."/>
            <person name="Poveda L."/>
            <person name="Shimizu-Inatsugi R."/>
            <person name="Schlapbach R."/>
            <person name="Sreeman S.M."/>
            <person name="Shimizu K.K."/>
        </authorList>
    </citation>
    <scope>NUCLEOTIDE SEQUENCE</scope>
</reference>
<dbReference type="FunFam" id="3.40.33.10:FF:000004">
    <property type="entry name" value="CAP, cysteine-rich secretory protein, antigen 5"/>
    <property type="match status" value="1"/>
</dbReference>
<dbReference type="Gene3D" id="3.40.33.10">
    <property type="entry name" value="CAP"/>
    <property type="match status" value="1"/>
</dbReference>
<dbReference type="SUPFAM" id="SSF55797">
    <property type="entry name" value="PR-1-like"/>
    <property type="match status" value="1"/>
</dbReference>
<organism evidence="2 3">
    <name type="scientific">Eleusine coracana subsp. coracana</name>
    <dbReference type="NCBI Taxonomy" id="191504"/>
    <lineage>
        <taxon>Eukaryota</taxon>
        <taxon>Viridiplantae</taxon>
        <taxon>Streptophyta</taxon>
        <taxon>Embryophyta</taxon>
        <taxon>Tracheophyta</taxon>
        <taxon>Spermatophyta</taxon>
        <taxon>Magnoliopsida</taxon>
        <taxon>Liliopsida</taxon>
        <taxon>Poales</taxon>
        <taxon>Poaceae</taxon>
        <taxon>PACMAD clade</taxon>
        <taxon>Chloridoideae</taxon>
        <taxon>Cynodonteae</taxon>
        <taxon>Eleusininae</taxon>
        <taxon>Eleusine</taxon>
    </lineage>
</organism>
<dbReference type="CDD" id="cd05381">
    <property type="entry name" value="CAP_PR-1"/>
    <property type="match status" value="1"/>
</dbReference>
<dbReference type="EMBL" id="BQKI01000081">
    <property type="protein sequence ID" value="GJN28959.1"/>
    <property type="molecule type" value="Genomic_DNA"/>
</dbReference>
<dbReference type="InterPro" id="IPR014044">
    <property type="entry name" value="CAP_dom"/>
</dbReference>
<gene>
    <name evidence="2" type="primary">gb17138</name>
    <name evidence="2" type="ORF">PR202_gb17138</name>
</gene>
<dbReference type="PANTHER" id="PTHR10334">
    <property type="entry name" value="CYSTEINE-RICH SECRETORY PROTEIN-RELATED"/>
    <property type="match status" value="1"/>
</dbReference>
<dbReference type="SMART" id="SM00198">
    <property type="entry name" value="SCP"/>
    <property type="match status" value="1"/>
</dbReference>
<sequence length="159" mass="16965">MATIAAIVSIVSSQNTAQDFVDLHNEARAAVGVGPVTWDPVVAQYAQNYAEIRANDCGLVLSNGPYGENLFWGSGGRVWTASDAVGLWVSQKVDYNYTTDTCAIGKSCLSYKQVVWRDSTRIGCGGVVCAANLGVFIICSYDPPGNFIGERPFAFASLP</sequence>
<keyword evidence="3" id="KW-1185">Reference proteome</keyword>
<dbReference type="InterPro" id="IPR001283">
    <property type="entry name" value="CRISP-related"/>
</dbReference>
<dbReference type="Proteomes" id="UP001054889">
    <property type="component" value="Unassembled WGS sequence"/>
</dbReference>
<feature type="domain" description="SCP" evidence="1">
    <location>
        <begin position="15"/>
        <end position="149"/>
    </location>
</feature>
<dbReference type="AlphaFoldDB" id="A0AAV5EZU6"/>
<dbReference type="InterPro" id="IPR018244">
    <property type="entry name" value="Allrgn_V5/Tpx1_CS"/>
</dbReference>
<evidence type="ECO:0000313" key="2">
    <source>
        <dbReference type="EMBL" id="GJN28959.1"/>
    </source>
</evidence>
<evidence type="ECO:0000313" key="3">
    <source>
        <dbReference type="Proteomes" id="UP001054889"/>
    </source>
</evidence>
<dbReference type="GO" id="GO:0005576">
    <property type="term" value="C:extracellular region"/>
    <property type="evidence" value="ECO:0007669"/>
    <property type="project" value="InterPro"/>
</dbReference>
<dbReference type="PRINTS" id="PR00837">
    <property type="entry name" value="V5TPXLIKE"/>
</dbReference>
<dbReference type="Pfam" id="PF00188">
    <property type="entry name" value="CAP"/>
    <property type="match status" value="1"/>
</dbReference>
<dbReference type="PROSITE" id="PS01010">
    <property type="entry name" value="CRISP_2"/>
    <property type="match status" value="1"/>
</dbReference>
<dbReference type="InterPro" id="IPR035940">
    <property type="entry name" value="CAP_sf"/>
</dbReference>
<accession>A0AAV5EZU6</accession>
<reference evidence="2" key="1">
    <citation type="journal article" date="2018" name="DNA Res.">
        <title>Multiple hybrid de novo genome assembly of finger millet, an orphan allotetraploid crop.</title>
        <authorList>
            <person name="Hatakeyama M."/>
            <person name="Aluri S."/>
            <person name="Balachadran M.T."/>
            <person name="Sivarajan S.R."/>
            <person name="Patrignani A."/>
            <person name="Gruter S."/>
            <person name="Poveda L."/>
            <person name="Shimizu-Inatsugi R."/>
            <person name="Baeten J."/>
            <person name="Francoijs K.J."/>
            <person name="Nataraja K.N."/>
            <person name="Reddy Y.A.N."/>
            <person name="Phadnis S."/>
            <person name="Ravikumar R.L."/>
            <person name="Schlapbach R."/>
            <person name="Sreeman S.M."/>
            <person name="Shimizu K.K."/>
        </authorList>
    </citation>
    <scope>NUCLEOTIDE SEQUENCE</scope>
</reference>
<evidence type="ECO:0000259" key="1">
    <source>
        <dbReference type="SMART" id="SM00198"/>
    </source>
</evidence>
<protein>
    <recommendedName>
        <fullName evidence="1">SCP domain-containing protein</fullName>
    </recommendedName>
</protein>
<comment type="caution">
    <text evidence="2">The sequence shown here is derived from an EMBL/GenBank/DDBJ whole genome shotgun (WGS) entry which is preliminary data.</text>
</comment>
<proteinExistence type="predicted"/>